<sequence length="182" mass="20226">MRTAHYSLLLCFAFIFVVLSKADRPSNRVQPHALDQSFSPGLIQQAHTNSLFSWTCAYTLIISTSCLSPKYTTDQISVIFGDAFGNQVTGSCSLQICYIYFYRNGTDGWIPESVKIYGSFSSPAFFFFNSTNVPEGQWYGIDKCQHFPTAPPPPSSAPGRQLPGWLVYLILGIIATSTFSFD</sequence>
<evidence type="ECO:0000313" key="1">
    <source>
        <dbReference type="EMBL" id="KAL3575699.1"/>
    </source>
</evidence>
<organism evidence="1 2">
    <name type="scientific">Populus alba</name>
    <name type="common">White poplar</name>
    <dbReference type="NCBI Taxonomy" id="43335"/>
    <lineage>
        <taxon>Eukaryota</taxon>
        <taxon>Viridiplantae</taxon>
        <taxon>Streptophyta</taxon>
        <taxon>Embryophyta</taxon>
        <taxon>Tracheophyta</taxon>
        <taxon>Spermatophyta</taxon>
        <taxon>Magnoliopsida</taxon>
        <taxon>eudicotyledons</taxon>
        <taxon>Gunneridae</taxon>
        <taxon>Pentapetalae</taxon>
        <taxon>rosids</taxon>
        <taxon>fabids</taxon>
        <taxon>Malpighiales</taxon>
        <taxon>Salicaceae</taxon>
        <taxon>Saliceae</taxon>
        <taxon>Populus</taxon>
    </lineage>
</organism>
<reference evidence="1 2" key="1">
    <citation type="journal article" date="2024" name="Plant Biotechnol. J.">
        <title>Genome and CRISPR/Cas9 system of a widespread forest tree (Populus alba) in the world.</title>
        <authorList>
            <person name="Liu Y.J."/>
            <person name="Jiang P.F."/>
            <person name="Han X.M."/>
            <person name="Li X.Y."/>
            <person name="Wang H.M."/>
            <person name="Wang Y.J."/>
            <person name="Wang X.X."/>
            <person name="Zeng Q.Y."/>
        </authorList>
    </citation>
    <scope>NUCLEOTIDE SEQUENCE [LARGE SCALE GENOMIC DNA]</scope>
    <source>
        <strain evidence="2">cv. PAL-ZL1</strain>
    </source>
</reference>
<evidence type="ECO:0000313" key="2">
    <source>
        <dbReference type="Proteomes" id="UP000309997"/>
    </source>
</evidence>
<protein>
    <submittedName>
        <fullName evidence="1">Uncharacterized protein</fullName>
    </submittedName>
</protein>
<dbReference type="EMBL" id="RCHU02000012">
    <property type="protein sequence ID" value="KAL3575699.1"/>
    <property type="molecule type" value="Genomic_DNA"/>
</dbReference>
<accession>A0ACC4BAU2</accession>
<proteinExistence type="predicted"/>
<gene>
    <name evidence="1" type="ORF">D5086_023800</name>
</gene>
<name>A0ACC4BAU2_POPAL</name>
<keyword evidence="2" id="KW-1185">Reference proteome</keyword>
<dbReference type="Proteomes" id="UP000309997">
    <property type="component" value="Unassembled WGS sequence"/>
</dbReference>
<comment type="caution">
    <text evidence="1">The sequence shown here is derived from an EMBL/GenBank/DDBJ whole genome shotgun (WGS) entry which is preliminary data.</text>
</comment>